<evidence type="ECO:0008006" key="3">
    <source>
        <dbReference type="Google" id="ProtNLM"/>
    </source>
</evidence>
<dbReference type="AlphaFoldDB" id="A0A369LGE4"/>
<dbReference type="OrthoDB" id="9802640at2"/>
<reference evidence="1 2" key="1">
    <citation type="journal article" date="2018" name="Elife">
        <title>Discovery and characterization of a prevalent human gut bacterial enzyme sufficient for the inactivation of a family of plant toxins.</title>
        <authorList>
            <person name="Koppel N."/>
            <person name="Bisanz J.E."/>
            <person name="Pandelia M.E."/>
            <person name="Turnbaugh P.J."/>
            <person name="Balskus E.P."/>
        </authorList>
    </citation>
    <scope>NUCLEOTIDE SEQUENCE [LARGE SCALE GENOMIC DNA]</scope>
    <source>
        <strain evidence="2">anaerobia AP69FAA</strain>
    </source>
</reference>
<keyword evidence="2" id="KW-1185">Reference proteome</keyword>
<dbReference type="RefSeq" id="WP_114619858.1">
    <property type="nucleotide sequence ID" value="NZ_PPTP01000001.1"/>
</dbReference>
<accession>A0A369LGE4</accession>
<gene>
    <name evidence="1" type="ORF">C1880_00250</name>
</gene>
<sequence length="429" mass="48929">MDECKLQLGKNLKNPFDGKAELGLIDAYFLGAMLSNFEESLGDDCSPRRSSDTWVFSYRLNKTKTKSDRQVALDDQKNQVTSLLERVEISSKNQPISVKSVKSGGAHGYQFAVRLPKKITLNYLYKLCDKITRNKDKRFAGALLVGTYDCKSYLDNTGKYLAIDCPAVKEADILKKCLAKFNIEKVNYNPKRTRNTPKPRKPQLRIKFKQLAIFICEIGWTWEFKHIAAVECIPQEKDLLQRGRVAQLILNAGKSNCSTALINEDQPLLDALSQDLSEIDEQTRKSVETPDTPKDRLSNYVYLSSDKRQKRDALTVKESLVRCGWKCEIGTANTTAHETFLRLRDGEPYLEPHHLIPLKSRNRFEYEIDCSANVVMLCSKCHDEIHYGVNREKLITKLFKSRKSRLEAAGLLVMVNGEELDAAKLIEMY</sequence>
<dbReference type="Proteomes" id="UP000253792">
    <property type="component" value="Unassembled WGS sequence"/>
</dbReference>
<proteinExistence type="predicted"/>
<organism evidence="1 2">
    <name type="scientific">Senegalimassilia anaerobia</name>
    <dbReference type="NCBI Taxonomy" id="1473216"/>
    <lineage>
        <taxon>Bacteria</taxon>
        <taxon>Bacillati</taxon>
        <taxon>Actinomycetota</taxon>
        <taxon>Coriobacteriia</taxon>
        <taxon>Coriobacteriales</taxon>
        <taxon>Coriobacteriaceae</taxon>
        <taxon>Senegalimassilia</taxon>
    </lineage>
</organism>
<protein>
    <recommendedName>
        <fullName evidence="3">HNH domain-containing protein</fullName>
    </recommendedName>
</protein>
<comment type="caution">
    <text evidence="1">The sequence shown here is derived from an EMBL/GenBank/DDBJ whole genome shotgun (WGS) entry which is preliminary data.</text>
</comment>
<name>A0A369LGE4_9ACTN</name>
<evidence type="ECO:0000313" key="2">
    <source>
        <dbReference type="Proteomes" id="UP000253792"/>
    </source>
</evidence>
<dbReference type="InterPro" id="IPR003615">
    <property type="entry name" value="HNH_nuc"/>
</dbReference>
<dbReference type="EMBL" id="PPTP01000001">
    <property type="protein sequence ID" value="RDB57296.1"/>
    <property type="molecule type" value="Genomic_DNA"/>
</dbReference>
<evidence type="ECO:0000313" key="1">
    <source>
        <dbReference type="EMBL" id="RDB57296.1"/>
    </source>
</evidence>
<dbReference type="CDD" id="cd00085">
    <property type="entry name" value="HNHc"/>
    <property type="match status" value="1"/>
</dbReference>